<evidence type="ECO:0000313" key="3">
    <source>
        <dbReference type="Proteomes" id="UP000054538"/>
    </source>
</evidence>
<feature type="compositionally biased region" description="Polar residues" evidence="1">
    <location>
        <begin position="292"/>
        <end position="303"/>
    </location>
</feature>
<proteinExistence type="predicted"/>
<feature type="region of interest" description="Disordered" evidence="1">
    <location>
        <begin position="83"/>
        <end position="169"/>
    </location>
</feature>
<feature type="compositionally biased region" description="Basic and acidic residues" evidence="1">
    <location>
        <begin position="106"/>
        <end position="125"/>
    </location>
</feature>
<dbReference type="HOGENOM" id="CLU_1054119_0_0_1"/>
<dbReference type="OrthoDB" id="2692879at2759"/>
<sequence length="303" mass="33304">MAAGVACARPKAVVPFKKLPQFINAMVGSEHLPPDFQFSSNPSHMRTSEVLQFLQFIQACQKEHPDDVFKFHHWIDENGDLQESMEDEDDTEHRNEDSIEAPSSTSHKEQPTRGKGKGKEKDKGKVPTRNAGGVRDIGNMHPIRQVTAKNAERPQPRQKGAAKPKGESLNDYVLKANKIRSNLAIAPALSRQAIQSTAAMQISAKLQPTKMLAKMPKDKHTLKKVNPVMVPVLGSEQESNSNSNNKCYYPSQQSATPHPNNGSAMHQTSAAKSSTPVDPLKNKVTGVETEGTLRQSTSLLDSR</sequence>
<dbReference type="InParanoid" id="A0A0D0DEM8"/>
<feature type="region of interest" description="Disordered" evidence="1">
    <location>
        <begin position="235"/>
        <end position="303"/>
    </location>
</feature>
<dbReference type="EMBL" id="KN827721">
    <property type="protein sequence ID" value="KIK76010.1"/>
    <property type="molecule type" value="Genomic_DNA"/>
</dbReference>
<reference evidence="3" key="2">
    <citation type="submission" date="2015-01" db="EMBL/GenBank/DDBJ databases">
        <title>Evolutionary Origins and Diversification of the Mycorrhizal Mutualists.</title>
        <authorList>
            <consortium name="DOE Joint Genome Institute"/>
            <consortium name="Mycorrhizal Genomics Consortium"/>
            <person name="Kohler A."/>
            <person name="Kuo A."/>
            <person name="Nagy L.G."/>
            <person name="Floudas D."/>
            <person name="Copeland A."/>
            <person name="Barry K.W."/>
            <person name="Cichocki N."/>
            <person name="Veneault-Fourrey C."/>
            <person name="LaButti K."/>
            <person name="Lindquist E.A."/>
            <person name="Lipzen A."/>
            <person name="Lundell T."/>
            <person name="Morin E."/>
            <person name="Murat C."/>
            <person name="Riley R."/>
            <person name="Ohm R."/>
            <person name="Sun H."/>
            <person name="Tunlid A."/>
            <person name="Henrissat B."/>
            <person name="Grigoriev I.V."/>
            <person name="Hibbett D.S."/>
            <person name="Martin F."/>
        </authorList>
    </citation>
    <scope>NUCLEOTIDE SEQUENCE [LARGE SCALE GENOMIC DNA]</scope>
    <source>
        <strain evidence="3">Ve08.2h10</strain>
    </source>
</reference>
<protein>
    <submittedName>
        <fullName evidence="2">Uncharacterized protein</fullName>
    </submittedName>
</protein>
<feature type="compositionally biased region" description="Polar residues" evidence="1">
    <location>
        <begin position="250"/>
        <end position="276"/>
    </location>
</feature>
<evidence type="ECO:0000313" key="2">
    <source>
        <dbReference type="EMBL" id="KIK76010.1"/>
    </source>
</evidence>
<feature type="compositionally biased region" description="Low complexity" evidence="1">
    <location>
        <begin position="235"/>
        <end position="245"/>
    </location>
</feature>
<evidence type="ECO:0000256" key="1">
    <source>
        <dbReference type="SAM" id="MobiDB-lite"/>
    </source>
</evidence>
<reference evidence="2 3" key="1">
    <citation type="submission" date="2014-04" db="EMBL/GenBank/DDBJ databases">
        <authorList>
            <consortium name="DOE Joint Genome Institute"/>
            <person name="Kuo A."/>
            <person name="Kohler A."/>
            <person name="Jargeat P."/>
            <person name="Nagy L.G."/>
            <person name="Floudas D."/>
            <person name="Copeland A."/>
            <person name="Barry K.W."/>
            <person name="Cichocki N."/>
            <person name="Veneault-Fourrey C."/>
            <person name="LaButti K."/>
            <person name="Lindquist E.A."/>
            <person name="Lipzen A."/>
            <person name="Lundell T."/>
            <person name="Morin E."/>
            <person name="Murat C."/>
            <person name="Sun H."/>
            <person name="Tunlid A."/>
            <person name="Henrissat B."/>
            <person name="Grigoriev I.V."/>
            <person name="Hibbett D.S."/>
            <person name="Martin F."/>
            <person name="Nordberg H.P."/>
            <person name="Cantor M.N."/>
            <person name="Hua S.X."/>
        </authorList>
    </citation>
    <scope>NUCLEOTIDE SEQUENCE [LARGE SCALE GENOMIC DNA]</scope>
    <source>
        <strain evidence="2 3">Ve08.2h10</strain>
    </source>
</reference>
<dbReference type="Proteomes" id="UP000054538">
    <property type="component" value="Unassembled WGS sequence"/>
</dbReference>
<accession>A0A0D0DEM8</accession>
<gene>
    <name evidence="2" type="ORF">PAXRUDRAFT_18509</name>
</gene>
<dbReference type="AlphaFoldDB" id="A0A0D0DEM8"/>
<keyword evidence="3" id="KW-1185">Reference proteome</keyword>
<organism evidence="2 3">
    <name type="scientific">Paxillus rubicundulus Ve08.2h10</name>
    <dbReference type="NCBI Taxonomy" id="930991"/>
    <lineage>
        <taxon>Eukaryota</taxon>
        <taxon>Fungi</taxon>
        <taxon>Dikarya</taxon>
        <taxon>Basidiomycota</taxon>
        <taxon>Agaricomycotina</taxon>
        <taxon>Agaricomycetes</taxon>
        <taxon>Agaricomycetidae</taxon>
        <taxon>Boletales</taxon>
        <taxon>Paxilineae</taxon>
        <taxon>Paxillaceae</taxon>
        <taxon>Paxillus</taxon>
    </lineage>
</organism>
<name>A0A0D0DEM8_9AGAM</name>